<keyword evidence="3" id="KW-0808">Transferase</keyword>
<evidence type="ECO:0000256" key="9">
    <source>
        <dbReference type="ARBA" id="ARBA00023315"/>
    </source>
</evidence>
<comment type="subcellular location">
    <subcellularLocation>
        <location evidence="1">Nucleus</location>
    </subcellularLocation>
</comment>
<dbReference type="AlphaFoldDB" id="G7E325"/>
<evidence type="ECO:0008006" key="15">
    <source>
        <dbReference type="Google" id="ProtNLM"/>
    </source>
</evidence>
<dbReference type="EMBL" id="BABT02000117">
    <property type="protein sequence ID" value="GAA97206.1"/>
    <property type="molecule type" value="Genomic_DNA"/>
</dbReference>
<proteinExistence type="inferred from homology"/>
<dbReference type="GO" id="GO:0007064">
    <property type="term" value="P:mitotic sister chromatid cohesion"/>
    <property type="evidence" value="ECO:0007669"/>
    <property type="project" value="TreeGrafter"/>
</dbReference>
<evidence type="ECO:0000313" key="14">
    <source>
        <dbReference type="Proteomes" id="UP000009131"/>
    </source>
</evidence>
<dbReference type="Pfam" id="PF13880">
    <property type="entry name" value="Acetyltransf_13"/>
    <property type="match status" value="1"/>
</dbReference>
<dbReference type="Proteomes" id="UP000009131">
    <property type="component" value="Unassembled WGS sequence"/>
</dbReference>
<gene>
    <name evidence="13" type="primary">Mo03882</name>
    <name evidence="13" type="ORF">E5Q_03882</name>
</gene>
<sequence length="304" mass="33615">MKAPTATQCNTLDRWVMQQHSLANPSETRPLGAMKQRNAARRRDPPNDSSQQLLLSLGTQSGRELSTHGDLINEQAKDTVLTIRCTSCGLLYARASSQEKALHQRYCSQSNLHSPAPGSCRLFVSRSIIRTVLWSSLVGDKIVEIDLTGHFPRAETEELEAILSRVDMELGSPRCDLTSYAQSHGKMYAYLIPTRQSGPLELAAAITTTRIKSSEIARISGSESSDIIITSDRPDPTSRIGIQRMVAMSHHRRKGHVTRLIDLACKTAIPYCPQARTDLAFSQPTRQGAAFILAYLKATELRLC</sequence>
<evidence type="ECO:0000256" key="5">
    <source>
        <dbReference type="ARBA" id="ARBA00022771"/>
    </source>
</evidence>
<dbReference type="PANTHER" id="PTHR45884">
    <property type="entry name" value="N-ACETYLTRANSFERASE ECO"/>
    <property type="match status" value="1"/>
</dbReference>
<dbReference type="PANTHER" id="PTHR45884:SF2">
    <property type="entry name" value="N-ACETYLTRANSFERASE ECO"/>
    <property type="match status" value="1"/>
</dbReference>
<keyword evidence="14" id="KW-1185">Reference proteome</keyword>
<evidence type="ECO:0000256" key="10">
    <source>
        <dbReference type="SAM" id="MobiDB-lite"/>
    </source>
</evidence>
<dbReference type="InterPro" id="IPR028005">
    <property type="entry name" value="AcTrfase_ESCO_Znf_dom"/>
</dbReference>
<evidence type="ECO:0000259" key="11">
    <source>
        <dbReference type="Pfam" id="PF13878"/>
    </source>
</evidence>
<evidence type="ECO:0000256" key="6">
    <source>
        <dbReference type="ARBA" id="ARBA00022833"/>
    </source>
</evidence>
<evidence type="ECO:0000313" key="13">
    <source>
        <dbReference type="EMBL" id="GAA97206.1"/>
    </source>
</evidence>
<feature type="domain" description="N-acetyltransferase ESCO acetyl-transferase" evidence="12">
    <location>
        <begin position="240"/>
        <end position="300"/>
    </location>
</feature>
<dbReference type="Pfam" id="PF13878">
    <property type="entry name" value="zf-C2H2_3"/>
    <property type="match status" value="1"/>
</dbReference>
<dbReference type="GO" id="GO:0061733">
    <property type="term" value="F:protein-lysine-acetyltransferase activity"/>
    <property type="evidence" value="ECO:0007669"/>
    <property type="project" value="TreeGrafter"/>
</dbReference>
<evidence type="ECO:0000256" key="2">
    <source>
        <dbReference type="ARBA" id="ARBA00005816"/>
    </source>
</evidence>
<keyword evidence="5" id="KW-0863">Zinc-finger</keyword>
<keyword evidence="4" id="KW-0479">Metal-binding</keyword>
<keyword evidence="8" id="KW-0131">Cell cycle</keyword>
<protein>
    <recommendedName>
        <fullName evidence="15">N-acetyltransferase ECO1</fullName>
    </recommendedName>
</protein>
<dbReference type="GO" id="GO:0008270">
    <property type="term" value="F:zinc ion binding"/>
    <property type="evidence" value="ECO:0007669"/>
    <property type="project" value="UniProtKB-KW"/>
</dbReference>
<feature type="domain" description="N-acetyltransferase ESCO zinc-finger" evidence="11">
    <location>
        <begin position="82"/>
        <end position="108"/>
    </location>
</feature>
<evidence type="ECO:0000256" key="4">
    <source>
        <dbReference type="ARBA" id="ARBA00022723"/>
    </source>
</evidence>
<dbReference type="OrthoDB" id="428854at2759"/>
<dbReference type="GO" id="GO:0000785">
    <property type="term" value="C:chromatin"/>
    <property type="evidence" value="ECO:0007669"/>
    <property type="project" value="TreeGrafter"/>
</dbReference>
<dbReference type="RefSeq" id="XP_014571114.1">
    <property type="nucleotide sequence ID" value="XM_014715628.1"/>
</dbReference>
<evidence type="ECO:0000256" key="8">
    <source>
        <dbReference type="ARBA" id="ARBA00023306"/>
    </source>
</evidence>
<name>G7E325_MIXOS</name>
<dbReference type="STRING" id="764103.G7E325"/>
<dbReference type="InParanoid" id="G7E325"/>
<accession>G7E325</accession>
<comment type="similarity">
    <text evidence="2">Belongs to the acetyltransferase family. ECO subfamily.</text>
</comment>
<dbReference type="InterPro" id="IPR028009">
    <property type="entry name" value="ESCO_Acetyltransf_dom"/>
</dbReference>
<feature type="region of interest" description="Disordered" evidence="10">
    <location>
        <begin position="20"/>
        <end position="51"/>
    </location>
</feature>
<organism evidence="13 14">
    <name type="scientific">Mixia osmundae (strain CBS 9802 / IAM 14324 / JCM 22182 / KY 12970)</name>
    <dbReference type="NCBI Taxonomy" id="764103"/>
    <lineage>
        <taxon>Eukaryota</taxon>
        <taxon>Fungi</taxon>
        <taxon>Dikarya</taxon>
        <taxon>Basidiomycota</taxon>
        <taxon>Pucciniomycotina</taxon>
        <taxon>Mixiomycetes</taxon>
        <taxon>Mixiales</taxon>
        <taxon>Mixiaceae</taxon>
        <taxon>Mixia</taxon>
    </lineage>
</organism>
<evidence type="ECO:0000259" key="12">
    <source>
        <dbReference type="Pfam" id="PF13880"/>
    </source>
</evidence>
<evidence type="ECO:0000256" key="1">
    <source>
        <dbReference type="ARBA" id="ARBA00004123"/>
    </source>
</evidence>
<keyword evidence="6" id="KW-0862">Zinc</keyword>
<dbReference type="HOGENOM" id="CLU_915526_0_0_1"/>
<dbReference type="GO" id="GO:0005634">
    <property type="term" value="C:nucleus"/>
    <property type="evidence" value="ECO:0007669"/>
    <property type="project" value="UniProtKB-SubCell"/>
</dbReference>
<evidence type="ECO:0000256" key="7">
    <source>
        <dbReference type="ARBA" id="ARBA00023242"/>
    </source>
</evidence>
<keyword evidence="9" id="KW-0012">Acyltransferase</keyword>
<keyword evidence="7" id="KW-0539">Nucleus</keyword>
<reference evidence="13 14" key="1">
    <citation type="journal article" date="2011" name="J. Gen. Appl. Microbiol.">
        <title>Draft genome sequencing of the enigmatic basidiomycete Mixia osmundae.</title>
        <authorList>
            <person name="Nishida H."/>
            <person name="Nagatsuka Y."/>
            <person name="Sugiyama J."/>
        </authorList>
    </citation>
    <scope>NUCLEOTIDE SEQUENCE [LARGE SCALE GENOMIC DNA]</scope>
    <source>
        <strain evidence="14">CBS 9802 / IAM 14324 / JCM 22182 / KY 12970</strain>
    </source>
</reference>
<evidence type="ECO:0000256" key="3">
    <source>
        <dbReference type="ARBA" id="ARBA00022679"/>
    </source>
</evidence>
<comment type="caution">
    <text evidence="13">The sequence shown here is derived from an EMBL/GenBank/DDBJ whole genome shotgun (WGS) entry which is preliminary data.</text>
</comment>
<reference evidence="13 14" key="2">
    <citation type="journal article" date="2012" name="Open Biol.">
        <title>Characteristics of nucleosomes and linker DNA regions on the genome of the basidiomycete Mixia osmundae revealed by mono- and dinucleosome mapping.</title>
        <authorList>
            <person name="Nishida H."/>
            <person name="Kondo S."/>
            <person name="Matsumoto T."/>
            <person name="Suzuki Y."/>
            <person name="Yoshikawa H."/>
            <person name="Taylor T.D."/>
            <person name="Sugiyama J."/>
        </authorList>
    </citation>
    <scope>NUCLEOTIDE SEQUENCE [LARGE SCALE GENOMIC DNA]</scope>
    <source>
        <strain evidence="14">CBS 9802 / IAM 14324 / JCM 22182 / KY 12970</strain>
    </source>
</reference>